<evidence type="ECO:0000256" key="1">
    <source>
        <dbReference type="ARBA" id="ARBA00001958"/>
    </source>
</evidence>
<feature type="domain" description="CBS" evidence="21">
    <location>
        <begin position="101"/>
        <end position="157"/>
    </location>
</feature>
<comment type="cofactor">
    <cofactor evidence="1 13">
        <name>K(+)</name>
        <dbReference type="ChEBI" id="CHEBI:29103"/>
    </cofactor>
</comment>
<dbReference type="InterPro" id="IPR000644">
    <property type="entry name" value="CBS_dom"/>
</dbReference>
<feature type="active site" description="Proton acceptor" evidence="13 14">
    <location>
        <position position="414"/>
    </location>
</feature>
<dbReference type="GO" id="GO:0006177">
    <property type="term" value="P:GMP biosynthetic process"/>
    <property type="evidence" value="ECO:0007669"/>
    <property type="project" value="UniProtKB-UniRule"/>
</dbReference>
<keyword evidence="6 13" id="KW-0332">GMP biosynthesis</keyword>
<comment type="catalytic activity">
    <reaction evidence="12 13 20">
        <text>IMP + NAD(+) + H2O = XMP + NADH + H(+)</text>
        <dbReference type="Rhea" id="RHEA:11708"/>
        <dbReference type="ChEBI" id="CHEBI:15377"/>
        <dbReference type="ChEBI" id="CHEBI:15378"/>
        <dbReference type="ChEBI" id="CHEBI:57464"/>
        <dbReference type="ChEBI" id="CHEBI:57540"/>
        <dbReference type="ChEBI" id="CHEBI:57945"/>
        <dbReference type="ChEBI" id="CHEBI:58053"/>
        <dbReference type="EC" id="1.1.1.205"/>
    </reaction>
</comment>
<dbReference type="Proteomes" id="UP000252914">
    <property type="component" value="Unassembled WGS sequence"/>
</dbReference>
<dbReference type="CDD" id="cd00381">
    <property type="entry name" value="IMPDH"/>
    <property type="match status" value="1"/>
</dbReference>
<feature type="binding site" evidence="13 15">
    <location>
        <position position="429"/>
    </location>
    <ligand>
        <name>IMP</name>
        <dbReference type="ChEBI" id="CHEBI:58053"/>
    </ligand>
</feature>
<feature type="binding site" evidence="13">
    <location>
        <position position="483"/>
    </location>
    <ligand>
        <name>K(+)</name>
        <dbReference type="ChEBI" id="CHEBI:29103"/>
        <note>ligand shared between two tetrameric partners</note>
    </ligand>
</feature>
<feature type="binding site" evidence="16">
    <location>
        <begin position="255"/>
        <end position="257"/>
    </location>
    <ligand>
        <name>NAD(+)</name>
        <dbReference type="ChEBI" id="CHEBI:57540"/>
    </ligand>
</feature>
<evidence type="ECO:0000256" key="7">
    <source>
        <dbReference type="ARBA" id="ARBA00022755"/>
    </source>
</evidence>
<dbReference type="UniPathway" id="UPA00601">
    <property type="reaction ID" value="UER00295"/>
</dbReference>
<comment type="similarity">
    <text evidence="2 13 19">Belongs to the IMPDH/GMPR family.</text>
</comment>
<dbReference type="AlphaFoldDB" id="A0A367ERD7"/>
<feature type="binding site" evidence="13">
    <location>
        <position position="255"/>
    </location>
    <ligand>
        <name>NAD(+)</name>
        <dbReference type="ChEBI" id="CHEBI:57540"/>
    </ligand>
</feature>
<dbReference type="EC" id="1.1.1.205" evidence="13 20"/>
<dbReference type="PIRSF" id="PIRSF000130">
    <property type="entry name" value="IMPDH"/>
    <property type="match status" value="1"/>
</dbReference>
<evidence type="ECO:0000256" key="14">
    <source>
        <dbReference type="PIRSR" id="PIRSR000130-1"/>
    </source>
</evidence>
<dbReference type="HAMAP" id="MF_01964">
    <property type="entry name" value="IMPDH"/>
    <property type="match status" value="1"/>
</dbReference>
<dbReference type="Pfam" id="PF00571">
    <property type="entry name" value="CBS"/>
    <property type="match status" value="2"/>
</dbReference>
<comment type="caution">
    <text evidence="13">Lacks conserved residue(s) required for the propagation of feature annotation.</text>
</comment>
<dbReference type="InterPro" id="IPR001093">
    <property type="entry name" value="IMP_DH_GMPRt"/>
</dbReference>
<keyword evidence="4 13" id="KW-0479">Metal-binding</keyword>
<feature type="binding site" evidence="13 16">
    <location>
        <begin position="305"/>
        <end position="307"/>
    </location>
    <ligand>
        <name>NAD(+)</name>
        <dbReference type="ChEBI" id="CHEBI:57540"/>
    </ligand>
</feature>
<evidence type="ECO:0000256" key="8">
    <source>
        <dbReference type="ARBA" id="ARBA00022958"/>
    </source>
</evidence>
<protein>
    <recommendedName>
        <fullName evidence="13 20">Inosine-5'-monophosphate dehydrogenase</fullName>
        <shortName evidence="13">IMP dehydrogenase</shortName>
        <shortName evidence="13">IMPD</shortName>
        <shortName evidence="13">IMPDH</shortName>
        <ecNumber evidence="13 20">1.1.1.205</ecNumber>
    </recommendedName>
</protein>
<keyword evidence="7 13" id="KW-0658">Purine biosynthesis</keyword>
<feature type="binding site" description="in other chain" evidence="13 17">
    <location>
        <position position="312"/>
    </location>
    <ligand>
        <name>K(+)</name>
        <dbReference type="ChEBI" id="CHEBI:29103"/>
        <note>ligand shared between two tetrameric partners</note>
    </ligand>
</feature>
<evidence type="ECO:0000256" key="11">
    <source>
        <dbReference type="ARBA" id="ARBA00023122"/>
    </source>
</evidence>
<dbReference type="PROSITE" id="PS51371">
    <property type="entry name" value="CBS"/>
    <property type="match status" value="2"/>
</dbReference>
<dbReference type="GO" id="GO:0000166">
    <property type="term" value="F:nucleotide binding"/>
    <property type="evidence" value="ECO:0007669"/>
    <property type="project" value="UniProtKB-UniRule"/>
</dbReference>
<comment type="subunit">
    <text evidence="3 13">Homotetramer.</text>
</comment>
<keyword evidence="8 13" id="KW-0630">Potassium</keyword>
<feature type="binding site" description="in other chain" evidence="13 17">
    <location>
        <position position="309"/>
    </location>
    <ligand>
        <name>K(+)</name>
        <dbReference type="ChEBI" id="CHEBI:29103"/>
        <note>ligand shared between two tetrameric partners</note>
    </ligand>
</feature>
<dbReference type="PANTHER" id="PTHR11911">
    <property type="entry name" value="INOSINE-5-MONOPHOSPHATE DEHYDROGENASE RELATED"/>
    <property type="match status" value="1"/>
</dbReference>
<proteinExistence type="inferred from homology"/>
<dbReference type="GO" id="GO:0006183">
    <property type="term" value="P:GTP biosynthetic process"/>
    <property type="evidence" value="ECO:0007669"/>
    <property type="project" value="TreeGrafter"/>
</dbReference>
<feature type="active site" description="Thioimidate intermediate" evidence="13 14">
    <location>
        <position position="312"/>
    </location>
</feature>
<dbReference type="SUPFAM" id="SSF54631">
    <property type="entry name" value="CBS-domain pair"/>
    <property type="match status" value="1"/>
</dbReference>
<evidence type="ECO:0000256" key="12">
    <source>
        <dbReference type="ARBA" id="ARBA00048028"/>
    </source>
</evidence>
<dbReference type="Pfam" id="PF00478">
    <property type="entry name" value="IMPDH"/>
    <property type="match status" value="1"/>
</dbReference>
<dbReference type="SUPFAM" id="SSF51412">
    <property type="entry name" value="Inosine monophosphate dehydrogenase (IMPDH)"/>
    <property type="match status" value="1"/>
</dbReference>
<comment type="activity regulation">
    <text evidence="13">Mycophenolic acid (MPA) is a non-competitive inhibitor that prevents formation of the closed enzyme conformation by binding to the same site as the amobile flap. In contrast, mizoribine monophosphate (MZP) is a competitive inhibitor that induces the closed conformation. MPA is a potent inhibitor of mammalian IMPDHs but a poor inhibitor of the bacterial enzymes. MZP is a more potent inhibitor of bacterial IMPDH.</text>
</comment>
<dbReference type="NCBIfam" id="TIGR01302">
    <property type="entry name" value="IMP_dehydrog"/>
    <property type="match status" value="1"/>
</dbReference>
<gene>
    <name evidence="13" type="primary">guaB</name>
    <name evidence="22" type="ORF">DTL70_20515</name>
</gene>
<dbReference type="CDD" id="cd04601">
    <property type="entry name" value="CBS_pair_IMPDH"/>
    <property type="match status" value="1"/>
</dbReference>
<evidence type="ECO:0000256" key="19">
    <source>
        <dbReference type="RuleBase" id="RU003927"/>
    </source>
</evidence>
<feature type="domain" description="CBS" evidence="21">
    <location>
        <begin position="161"/>
        <end position="218"/>
    </location>
</feature>
<dbReference type="PANTHER" id="PTHR11911:SF111">
    <property type="entry name" value="INOSINE-5'-MONOPHOSPHATE DEHYDROGENASE"/>
    <property type="match status" value="1"/>
</dbReference>
<feature type="binding site" evidence="13 15">
    <location>
        <begin position="345"/>
        <end position="347"/>
    </location>
    <ligand>
        <name>IMP</name>
        <dbReference type="ChEBI" id="CHEBI:58053"/>
    </ligand>
</feature>
<keyword evidence="23" id="KW-1185">Reference proteome</keyword>
<evidence type="ECO:0000256" key="15">
    <source>
        <dbReference type="PIRSR" id="PIRSR000130-2"/>
    </source>
</evidence>
<accession>A0A367ERD7</accession>
<dbReference type="GO" id="GO:0046872">
    <property type="term" value="F:metal ion binding"/>
    <property type="evidence" value="ECO:0007669"/>
    <property type="project" value="UniProtKB-UniRule"/>
</dbReference>
<reference evidence="22 23" key="1">
    <citation type="submission" date="2018-06" db="EMBL/GenBank/DDBJ databases">
        <title>Streptomyces reniochalinae sp. nov. and Streptomyces diacarnus sp. nov. from marine sponges.</title>
        <authorList>
            <person name="Li L."/>
        </authorList>
    </citation>
    <scope>NUCLEOTIDE SEQUENCE [LARGE SCALE GENOMIC DNA]</scope>
    <source>
        <strain evidence="22 23">LHW51701</strain>
    </source>
</reference>
<dbReference type="InterPro" id="IPR046342">
    <property type="entry name" value="CBS_dom_sf"/>
</dbReference>
<evidence type="ECO:0000259" key="21">
    <source>
        <dbReference type="PROSITE" id="PS51371"/>
    </source>
</evidence>
<dbReference type="InterPro" id="IPR015875">
    <property type="entry name" value="IMP_DH/GMP_Rdtase_CS"/>
</dbReference>
<evidence type="ECO:0000256" key="13">
    <source>
        <dbReference type="HAMAP-Rule" id="MF_01964"/>
    </source>
</evidence>
<evidence type="ECO:0000256" key="6">
    <source>
        <dbReference type="ARBA" id="ARBA00022749"/>
    </source>
</evidence>
<dbReference type="Gene3D" id="3.20.20.70">
    <property type="entry name" value="Aldolase class I"/>
    <property type="match status" value="1"/>
</dbReference>
<dbReference type="InterPro" id="IPR005990">
    <property type="entry name" value="IMP_DH"/>
</dbReference>
<evidence type="ECO:0000256" key="17">
    <source>
        <dbReference type="PIRSR" id="PIRSR000130-4"/>
    </source>
</evidence>
<evidence type="ECO:0000256" key="5">
    <source>
        <dbReference type="ARBA" id="ARBA00022737"/>
    </source>
</evidence>
<dbReference type="SMART" id="SM01240">
    <property type="entry name" value="IMPDH"/>
    <property type="match status" value="1"/>
</dbReference>
<keyword evidence="9 13" id="KW-0560">Oxidoreductase</keyword>
<keyword evidence="5" id="KW-0677">Repeat</keyword>
<evidence type="ECO:0000256" key="20">
    <source>
        <dbReference type="RuleBase" id="RU003928"/>
    </source>
</evidence>
<name>A0A367ERD7_9ACTN</name>
<evidence type="ECO:0000313" key="22">
    <source>
        <dbReference type="EMBL" id="RCG20676.1"/>
    </source>
</evidence>
<dbReference type="SMART" id="SM00116">
    <property type="entry name" value="CBS"/>
    <property type="match status" value="2"/>
</dbReference>
<evidence type="ECO:0000256" key="3">
    <source>
        <dbReference type="ARBA" id="ARBA00011881"/>
    </source>
</evidence>
<feature type="binding site" evidence="13 15">
    <location>
        <begin position="368"/>
        <end position="369"/>
    </location>
    <ligand>
        <name>IMP</name>
        <dbReference type="ChEBI" id="CHEBI:58053"/>
    </ligand>
</feature>
<organism evidence="22 23">
    <name type="scientific">Streptomyces diacarni</name>
    <dbReference type="NCBI Taxonomy" id="2800381"/>
    <lineage>
        <taxon>Bacteria</taxon>
        <taxon>Bacillati</taxon>
        <taxon>Actinomycetota</taxon>
        <taxon>Actinomycetes</taxon>
        <taxon>Kitasatosporales</taxon>
        <taxon>Streptomycetaceae</taxon>
        <taxon>Streptomyces</taxon>
    </lineage>
</organism>
<dbReference type="FunFam" id="3.20.20.70:FF:000003">
    <property type="entry name" value="GMP reductase"/>
    <property type="match status" value="1"/>
</dbReference>
<evidence type="ECO:0000313" key="23">
    <source>
        <dbReference type="Proteomes" id="UP000252914"/>
    </source>
</evidence>
<comment type="function">
    <text evidence="13">Catalyzes the conversion of inosine 5'-phosphate (IMP) to xanthosine 5'-phosphate (XMP), the first committed and rate-limiting step in the de novo synthesis of guanine nucleotides, and therefore plays an important role in the regulation of cell growth.</text>
</comment>
<evidence type="ECO:0000256" key="10">
    <source>
        <dbReference type="ARBA" id="ARBA00023027"/>
    </source>
</evidence>
<dbReference type="InterPro" id="IPR013785">
    <property type="entry name" value="Aldolase_TIM"/>
</dbReference>
<feature type="binding site" description="in other chain" evidence="13 17">
    <location>
        <position position="307"/>
    </location>
    <ligand>
        <name>K(+)</name>
        <dbReference type="ChEBI" id="CHEBI:29103"/>
        <note>ligand shared between two tetrameric partners</note>
    </ligand>
</feature>
<dbReference type="PROSITE" id="PS00487">
    <property type="entry name" value="IMP_DH_GMP_RED"/>
    <property type="match status" value="1"/>
</dbReference>
<keyword evidence="10 13" id="KW-0520">NAD</keyword>
<feature type="binding site" evidence="13">
    <location>
        <position position="485"/>
    </location>
    <ligand>
        <name>K(+)</name>
        <dbReference type="ChEBI" id="CHEBI:29103"/>
        <note>ligand shared between two tetrameric partners</note>
    </ligand>
</feature>
<evidence type="ECO:0000256" key="18">
    <source>
        <dbReference type="PROSITE-ProRule" id="PRU00703"/>
    </source>
</evidence>
<evidence type="ECO:0000256" key="2">
    <source>
        <dbReference type="ARBA" id="ARBA00005502"/>
    </source>
</evidence>
<feature type="binding site" evidence="13 15">
    <location>
        <begin position="392"/>
        <end position="396"/>
    </location>
    <ligand>
        <name>IMP</name>
        <dbReference type="ChEBI" id="CHEBI:58053"/>
    </ligand>
</feature>
<feature type="binding site" evidence="13 15">
    <location>
        <position position="310"/>
    </location>
    <ligand>
        <name>IMP</name>
        <dbReference type="ChEBI" id="CHEBI:58053"/>
    </ligand>
</feature>
<feature type="binding site" evidence="13">
    <location>
        <position position="484"/>
    </location>
    <ligand>
        <name>K(+)</name>
        <dbReference type="ChEBI" id="CHEBI:29103"/>
        <note>ligand shared between two tetrameric partners</note>
    </ligand>
</feature>
<evidence type="ECO:0000256" key="4">
    <source>
        <dbReference type="ARBA" id="ARBA00022723"/>
    </source>
</evidence>
<dbReference type="GO" id="GO:0003938">
    <property type="term" value="F:IMP dehydrogenase activity"/>
    <property type="evidence" value="ECO:0007669"/>
    <property type="project" value="UniProtKB-UniRule"/>
</dbReference>
<comment type="pathway">
    <text evidence="13 20">Purine metabolism; XMP biosynthesis via de novo pathway; XMP from IMP: step 1/1.</text>
</comment>
<evidence type="ECO:0000256" key="16">
    <source>
        <dbReference type="PIRSR" id="PIRSR000130-3"/>
    </source>
</evidence>
<keyword evidence="11 18" id="KW-0129">CBS domain</keyword>
<dbReference type="EMBL" id="QOIN01000047">
    <property type="protein sequence ID" value="RCG20676.1"/>
    <property type="molecule type" value="Genomic_DNA"/>
</dbReference>
<evidence type="ECO:0000256" key="9">
    <source>
        <dbReference type="ARBA" id="ARBA00023002"/>
    </source>
</evidence>
<comment type="caution">
    <text evidence="22">The sequence shown here is derived from an EMBL/GenBank/DDBJ whole genome shotgun (WGS) entry which is preliminary data.</text>
</comment>
<dbReference type="RefSeq" id="WP_114023443.1">
    <property type="nucleotide sequence ID" value="NZ_JBEYTF010000059.1"/>
</dbReference>
<sequence>MTENVDGVPAKFATLGLTYDDVLLLPGESDMAPQDIDTASYVSRNVRVNVPLLSAAMDKVTEARMAIAMARQGGVGVLHRNLSIEGQANQVDQVKRSESGMVADPITIRPDATLEEADALCGRFRISGVPVTDGAGKLLGIVTNRDMAFELDRSRQVRDVMTPMPLVTGQVGISREDAMELLRRHKIEKLPLVDGAGTLKGLITVKDFVKAEQYPNAAKDGEGRLVVGAAVGVAGDAYDRAQALIEAGVDFVVVDTAHGHSRLVGDMVAKIKSNHPGIDVVGGNIATRDGAKSLIDAGVDGVKVGVGPGSICTTRVVAGIGVPQVTAIHEASLAAHEAGVPVIGDGGLQYSGDIAKAIVAGADTVMLGSLLAGCEESPGELLFINGKQFKSYRGMGSLGAMQTRGDSKSYSKDRYFQEGVSGDDKLIPEGVEGQVAYRGPLSAVVHQLTGGLKQSMFYVGGRTVPEMKARGRFVRITAAGLKESHPHDIQMTTEAPNYSRR</sequence>